<dbReference type="Proteomes" id="UP000799772">
    <property type="component" value="Unassembled WGS sequence"/>
</dbReference>
<feature type="transmembrane region" description="Helical" evidence="6">
    <location>
        <begin position="113"/>
        <end position="131"/>
    </location>
</feature>
<feature type="transmembrane region" description="Helical" evidence="6">
    <location>
        <begin position="344"/>
        <end position="366"/>
    </location>
</feature>
<protein>
    <submittedName>
        <fullName evidence="8">MFS general substrate transporter</fullName>
    </submittedName>
</protein>
<sequence>MSSVHEPEKDTVTETVPAKAFDGDADVQEVSPGASYRDLEKRDSNLKTTKDGIVLIPQPTDDPDEPLNWPFWKKHAALIVLAFGSFFVKFTATILASASNILAHQFHTTPRKATYIASSASIVPAVAPFVWIPLSRKFGRRPVLLAGTTLAIVFSITVATSDTYGQAVATRVMMALSDSAAICIGPAAISDMFFQHEKGSRMGINTFLLVCAPYIGGIAGGAVAFNTHLGWRWSMYISAILLGLQLVCQFLFVPETIFNRKEARAAAENPKPTFAYSLGFKKPTATKNDSWLYTYLRPFAMFAYPAVFFPALWFSIAQMTEVANTAGFALNFGEPSRYHFNARQIGFCSFSGLIGAVCGELVAGPVCDFVAKRHLKKGGDWKPEQILPVAATGLVLTSAGLLLYGLELNYPTGWAATLTGIGIFTAGQEILLTVLMTYTCDCYPDKAPEVSIVFQCCINIMAYCPPFYVPQWIAGPAGAKVPYIVFALLPIVTAPIGWLLFMWKGEKVRAKGPWFTL</sequence>
<comment type="subcellular location">
    <subcellularLocation>
        <location evidence="1">Membrane</location>
        <topology evidence="1">Multi-pass membrane protein</topology>
    </subcellularLocation>
</comment>
<evidence type="ECO:0000256" key="6">
    <source>
        <dbReference type="SAM" id="Phobius"/>
    </source>
</evidence>
<dbReference type="Pfam" id="PF07690">
    <property type="entry name" value="MFS_1"/>
    <property type="match status" value="1"/>
</dbReference>
<feature type="transmembrane region" description="Helical" evidence="6">
    <location>
        <begin position="233"/>
        <end position="253"/>
    </location>
</feature>
<feature type="transmembrane region" description="Helical" evidence="6">
    <location>
        <begin position="76"/>
        <end position="101"/>
    </location>
</feature>
<feature type="transmembrane region" description="Helical" evidence="6">
    <location>
        <begin position="386"/>
        <end position="406"/>
    </location>
</feature>
<evidence type="ECO:0000256" key="2">
    <source>
        <dbReference type="ARBA" id="ARBA00022692"/>
    </source>
</evidence>
<feature type="transmembrane region" description="Helical" evidence="6">
    <location>
        <begin position="143"/>
        <end position="160"/>
    </location>
</feature>
<evidence type="ECO:0000256" key="1">
    <source>
        <dbReference type="ARBA" id="ARBA00004141"/>
    </source>
</evidence>
<dbReference type="InterPro" id="IPR011701">
    <property type="entry name" value="MFS"/>
</dbReference>
<feature type="transmembrane region" description="Helical" evidence="6">
    <location>
        <begin position="295"/>
        <end position="316"/>
    </location>
</feature>
<evidence type="ECO:0000256" key="5">
    <source>
        <dbReference type="SAM" id="MobiDB-lite"/>
    </source>
</evidence>
<evidence type="ECO:0000256" key="4">
    <source>
        <dbReference type="ARBA" id="ARBA00023136"/>
    </source>
</evidence>
<gene>
    <name evidence="8" type="ORF">NA57DRAFT_76136</name>
</gene>
<dbReference type="InterPro" id="IPR036259">
    <property type="entry name" value="MFS_trans_sf"/>
</dbReference>
<feature type="transmembrane region" description="Helical" evidence="6">
    <location>
        <begin position="450"/>
        <end position="469"/>
    </location>
</feature>
<feature type="transmembrane region" description="Helical" evidence="6">
    <location>
        <begin position="481"/>
        <end position="501"/>
    </location>
</feature>
<evidence type="ECO:0000259" key="7">
    <source>
        <dbReference type="PROSITE" id="PS50850"/>
    </source>
</evidence>
<dbReference type="EMBL" id="ML978126">
    <property type="protein sequence ID" value="KAF2098902.1"/>
    <property type="molecule type" value="Genomic_DNA"/>
</dbReference>
<feature type="domain" description="Major facilitator superfamily (MFS) profile" evidence="7">
    <location>
        <begin position="77"/>
        <end position="517"/>
    </location>
</feature>
<dbReference type="GO" id="GO:0022857">
    <property type="term" value="F:transmembrane transporter activity"/>
    <property type="evidence" value="ECO:0007669"/>
    <property type="project" value="InterPro"/>
</dbReference>
<dbReference type="GO" id="GO:0005886">
    <property type="term" value="C:plasma membrane"/>
    <property type="evidence" value="ECO:0007669"/>
    <property type="project" value="TreeGrafter"/>
</dbReference>
<feature type="transmembrane region" description="Helical" evidence="6">
    <location>
        <begin position="412"/>
        <end position="438"/>
    </location>
</feature>
<keyword evidence="9" id="KW-1185">Reference proteome</keyword>
<evidence type="ECO:0000313" key="9">
    <source>
        <dbReference type="Proteomes" id="UP000799772"/>
    </source>
</evidence>
<dbReference type="PANTHER" id="PTHR23502:SF181">
    <property type="entry name" value="MAJOR FACILITATOR SUPERFAMILY (MFS) PROFILE DOMAIN-CONTAINING PROTEIN"/>
    <property type="match status" value="1"/>
</dbReference>
<dbReference type="AlphaFoldDB" id="A0A9P4IFX1"/>
<dbReference type="SUPFAM" id="SSF103473">
    <property type="entry name" value="MFS general substrate transporter"/>
    <property type="match status" value="1"/>
</dbReference>
<feature type="transmembrane region" description="Helical" evidence="6">
    <location>
        <begin position="172"/>
        <end position="194"/>
    </location>
</feature>
<dbReference type="Gene3D" id="1.20.1250.20">
    <property type="entry name" value="MFS general substrate transporter like domains"/>
    <property type="match status" value="1"/>
</dbReference>
<dbReference type="OrthoDB" id="2585655at2759"/>
<comment type="caution">
    <text evidence="8">The sequence shown here is derived from an EMBL/GenBank/DDBJ whole genome shotgun (WGS) entry which is preliminary data.</text>
</comment>
<feature type="transmembrane region" description="Helical" evidence="6">
    <location>
        <begin position="206"/>
        <end position="227"/>
    </location>
</feature>
<accession>A0A9P4IFX1</accession>
<feature type="region of interest" description="Disordered" evidence="5">
    <location>
        <begin position="1"/>
        <end position="42"/>
    </location>
</feature>
<dbReference type="PANTHER" id="PTHR23502">
    <property type="entry name" value="MAJOR FACILITATOR SUPERFAMILY"/>
    <property type="match status" value="1"/>
</dbReference>
<evidence type="ECO:0000256" key="3">
    <source>
        <dbReference type="ARBA" id="ARBA00022989"/>
    </source>
</evidence>
<organism evidence="8 9">
    <name type="scientific">Rhizodiscina lignyota</name>
    <dbReference type="NCBI Taxonomy" id="1504668"/>
    <lineage>
        <taxon>Eukaryota</taxon>
        <taxon>Fungi</taxon>
        <taxon>Dikarya</taxon>
        <taxon>Ascomycota</taxon>
        <taxon>Pezizomycotina</taxon>
        <taxon>Dothideomycetes</taxon>
        <taxon>Pleosporomycetidae</taxon>
        <taxon>Aulographales</taxon>
        <taxon>Rhizodiscinaceae</taxon>
        <taxon>Rhizodiscina</taxon>
    </lineage>
</organism>
<reference evidence="8" key="1">
    <citation type="journal article" date="2020" name="Stud. Mycol.">
        <title>101 Dothideomycetes genomes: a test case for predicting lifestyles and emergence of pathogens.</title>
        <authorList>
            <person name="Haridas S."/>
            <person name="Albert R."/>
            <person name="Binder M."/>
            <person name="Bloem J."/>
            <person name="Labutti K."/>
            <person name="Salamov A."/>
            <person name="Andreopoulos B."/>
            <person name="Baker S."/>
            <person name="Barry K."/>
            <person name="Bills G."/>
            <person name="Bluhm B."/>
            <person name="Cannon C."/>
            <person name="Castanera R."/>
            <person name="Culley D."/>
            <person name="Daum C."/>
            <person name="Ezra D."/>
            <person name="Gonzalez J."/>
            <person name="Henrissat B."/>
            <person name="Kuo A."/>
            <person name="Liang C."/>
            <person name="Lipzen A."/>
            <person name="Lutzoni F."/>
            <person name="Magnuson J."/>
            <person name="Mondo S."/>
            <person name="Nolan M."/>
            <person name="Ohm R."/>
            <person name="Pangilinan J."/>
            <person name="Park H.-J."/>
            <person name="Ramirez L."/>
            <person name="Alfaro M."/>
            <person name="Sun H."/>
            <person name="Tritt A."/>
            <person name="Yoshinaga Y."/>
            <person name="Zwiers L.-H."/>
            <person name="Turgeon B."/>
            <person name="Goodwin S."/>
            <person name="Spatafora J."/>
            <person name="Crous P."/>
            <person name="Grigoriev I."/>
        </authorList>
    </citation>
    <scope>NUCLEOTIDE SEQUENCE</scope>
    <source>
        <strain evidence="8">CBS 133067</strain>
    </source>
</reference>
<evidence type="ECO:0000313" key="8">
    <source>
        <dbReference type="EMBL" id="KAF2098902.1"/>
    </source>
</evidence>
<keyword evidence="2 6" id="KW-0812">Transmembrane</keyword>
<feature type="compositionally biased region" description="Basic and acidic residues" evidence="5">
    <location>
        <begin position="1"/>
        <end position="12"/>
    </location>
</feature>
<dbReference type="PROSITE" id="PS50850">
    <property type="entry name" value="MFS"/>
    <property type="match status" value="1"/>
</dbReference>
<proteinExistence type="predicted"/>
<keyword evidence="3 6" id="KW-1133">Transmembrane helix</keyword>
<dbReference type="InterPro" id="IPR020846">
    <property type="entry name" value="MFS_dom"/>
</dbReference>
<keyword evidence="4 6" id="KW-0472">Membrane</keyword>
<name>A0A9P4IFX1_9PEZI</name>